<reference evidence="1" key="1">
    <citation type="submission" date="2018-05" db="EMBL/GenBank/DDBJ databases">
        <authorList>
            <person name="Lanie J.A."/>
            <person name="Ng W.-L."/>
            <person name="Kazmierczak K.M."/>
            <person name="Andrzejewski T.M."/>
            <person name="Davidsen T.M."/>
            <person name="Wayne K.J."/>
            <person name="Tettelin H."/>
            <person name="Glass J.I."/>
            <person name="Rusch D."/>
            <person name="Podicherti R."/>
            <person name="Tsui H.-C.T."/>
            <person name="Winkler M.E."/>
        </authorList>
    </citation>
    <scope>NUCLEOTIDE SEQUENCE</scope>
</reference>
<evidence type="ECO:0008006" key="2">
    <source>
        <dbReference type="Google" id="ProtNLM"/>
    </source>
</evidence>
<proteinExistence type="predicted"/>
<accession>A0A382EKV2</accession>
<sequence length="241" mass="26785">MRLYKKHAGDWLVLFLCFSLITGCSEPSGEQLNTSNNIDPEYITGETYYGRNSYTEYRPGDLPIVIGTPHGGSEKPEEIPDRTWGTTVKDAYTQELARIFADSLKAITGKLPHLIVCRLHRTKLDANRDLDEAAQGNGHAGSAWSEYHGYIESAKDTVSKYFQGGLYIDIHGQSRRPRIELGYLLDAEDYALPDSALNSEVYINKSSLKALAEFAAADFATIVRGENSIGSMLFAYDYPVV</sequence>
<evidence type="ECO:0000313" key="1">
    <source>
        <dbReference type="EMBL" id="SVB50952.1"/>
    </source>
</evidence>
<dbReference type="EMBL" id="UINC01044890">
    <property type="protein sequence ID" value="SVB50952.1"/>
    <property type="molecule type" value="Genomic_DNA"/>
</dbReference>
<name>A0A382EKV2_9ZZZZ</name>
<organism evidence="1">
    <name type="scientific">marine metagenome</name>
    <dbReference type="NCBI Taxonomy" id="408172"/>
    <lineage>
        <taxon>unclassified sequences</taxon>
        <taxon>metagenomes</taxon>
        <taxon>ecological metagenomes</taxon>
    </lineage>
</organism>
<dbReference type="SUPFAM" id="SSF53187">
    <property type="entry name" value="Zn-dependent exopeptidases"/>
    <property type="match status" value="1"/>
</dbReference>
<dbReference type="AlphaFoldDB" id="A0A382EKV2"/>
<gene>
    <name evidence="1" type="ORF">METZ01_LOCUS203806</name>
</gene>
<dbReference type="Gene3D" id="3.40.630.40">
    <property type="entry name" value="Zn-dependent exopeptidases"/>
    <property type="match status" value="1"/>
</dbReference>
<protein>
    <recommendedName>
        <fullName evidence="2">N-formylglutamate amidohydrolase</fullName>
    </recommendedName>
</protein>
<dbReference type="PROSITE" id="PS51257">
    <property type="entry name" value="PROKAR_LIPOPROTEIN"/>
    <property type="match status" value="1"/>
</dbReference>
<feature type="non-terminal residue" evidence="1">
    <location>
        <position position="241"/>
    </location>
</feature>